<dbReference type="AlphaFoldDB" id="A0A0C3HWZ0"/>
<gene>
    <name evidence="2" type="ORF">OIDMADRAFT_22328</name>
</gene>
<dbReference type="HOGENOM" id="CLU_025449_0_0_1"/>
<name>A0A0C3HWZ0_OIDMZ</name>
<dbReference type="OrthoDB" id="5350192at2759"/>
<dbReference type="EMBL" id="KN832870">
    <property type="protein sequence ID" value="KIN07445.1"/>
    <property type="molecule type" value="Genomic_DNA"/>
</dbReference>
<dbReference type="Proteomes" id="UP000054321">
    <property type="component" value="Unassembled WGS sequence"/>
</dbReference>
<protein>
    <recommendedName>
        <fullName evidence="1">DUF7582 domain-containing protein</fullName>
    </recommendedName>
</protein>
<dbReference type="InterPro" id="IPR056004">
    <property type="entry name" value="DUF7582"/>
</dbReference>
<dbReference type="InParanoid" id="A0A0C3HWZ0"/>
<sequence>MPSPRPQISSPLEAGQSLLVSQSLPAPLTAALEYISSRLAKKQITLSMIVVRRNTQSSAFTSPQSPASFPAKSIFSTVAKKTLSRSSSISSISSLSSSNSIPSSPAGSFRSTVSGCASPTSPIPFGISLINSCTLTLKEEKALRHYVSKAEKKFSIGSGWLSAHSLTTEITCPRTNDMIRRSLNQNSVLFSAEGLTLYALDHLYTFKSQLYTYSRSLSQHDLEYAVDELHRLVLAQHGRRITKGYLMRAYDWMSINLAALTEVNEQYKITYGGIKQFDGIHMQNEEKRSPPPLKTRFNSWEFKTLESLRGSRPVTPNTWEELTPVTKGEWLCLMVGDGWGKDQTTSVVSCEN</sequence>
<dbReference type="STRING" id="913774.A0A0C3HWZ0"/>
<evidence type="ECO:0000313" key="2">
    <source>
        <dbReference type="EMBL" id="KIN07445.1"/>
    </source>
</evidence>
<accession>A0A0C3HWZ0</accession>
<evidence type="ECO:0000259" key="1">
    <source>
        <dbReference type="Pfam" id="PF24483"/>
    </source>
</evidence>
<proteinExistence type="predicted"/>
<reference evidence="2 3" key="1">
    <citation type="submission" date="2014-04" db="EMBL/GenBank/DDBJ databases">
        <authorList>
            <consortium name="DOE Joint Genome Institute"/>
            <person name="Kuo A."/>
            <person name="Martino E."/>
            <person name="Perotto S."/>
            <person name="Kohler A."/>
            <person name="Nagy L.G."/>
            <person name="Floudas D."/>
            <person name="Copeland A."/>
            <person name="Barry K.W."/>
            <person name="Cichocki N."/>
            <person name="Veneault-Fourrey C."/>
            <person name="LaButti K."/>
            <person name="Lindquist E.A."/>
            <person name="Lipzen A."/>
            <person name="Lundell T."/>
            <person name="Morin E."/>
            <person name="Murat C."/>
            <person name="Sun H."/>
            <person name="Tunlid A."/>
            <person name="Henrissat B."/>
            <person name="Grigoriev I.V."/>
            <person name="Hibbett D.S."/>
            <person name="Martin F."/>
            <person name="Nordberg H.P."/>
            <person name="Cantor M.N."/>
            <person name="Hua S.X."/>
        </authorList>
    </citation>
    <scope>NUCLEOTIDE SEQUENCE [LARGE SCALE GENOMIC DNA]</scope>
    <source>
        <strain evidence="2 3">Zn</strain>
    </source>
</reference>
<dbReference type="Pfam" id="PF24483">
    <property type="entry name" value="DUF7582"/>
    <property type="match status" value="1"/>
</dbReference>
<keyword evidence="3" id="KW-1185">Reference proteome</keyword>
<evidence type="ECO:0000313" key="3">
    <source>
        <dbReference type="Proteomes" id="UP000054321"/>
    </source>
</evidence>
<feature type="domain" description="DUF7582" evidence="1">
    <location>
        <begin position="125"/>
        <end position="272"/>
    </location>
</feature>
<reference evidence="3" key="2">
    <citation type="submission" date="2015-01" db="EMBL/GenBank/DDBJ databases">
        <title>Evolutionary Origins and Diversification of the Mycorrhizal Mutualists.</title>
        <authorList>
            <consortium name="DOE Joint Genome Institute"/>
            <consortium name="Mycorrhizal Genomics Consortium"/>
            <person name="Kohler A."/>
            <person name="Kuo A."/>
            <person name="Nagy L.G."/>
            <person name="Floudas D."/>
            <person name="Copeland A."/>
            <person name="Barry K.W."/>
            <person name="Cichocki N."/>
            <person name="Veneault-Fourrey C."/>
            <person name="LaButti K."/>
            <person name="Lindquist E.A."/>
            <person name="Lipzen A."/>
            <person name="Lundell T."/>
            <person name="Morin E."/>
            <person name="Murat C."/>
            <person name="Riley R."/>
            <person name="Ohm R."/>
            <person name="Sun H."/>
            <person name="Tunlid A."/>
            <person name="Henrissat B."/>
            <person name="Grigoriev I.V."/>
            <person name="Hibbett D.S."/>
            <person name="Martin F."/>
        </authorList>
    </citation>
    <scope>NUCLEOTIDE SEQUENCE [LARGE SCALE GENOMIC DNA]</scope>
    <source>
        <strain evidence="3">Zn</strain>
    </source>
</reference>
<organism evidence="2 3">
    <name type="scientific">Oidiodendron maius (strain Zn)</name>
    <dbReference type="NCBI Taxonomy" id="913774"/>
    <lineage>
        <taxon>Eukaryota</taxon>
        <taxon>Fungi</taxon>
        <taxon>Dikarya</taxon>
        <taxon>Ascomycota</taxon>
        <taxon>Pezizomycotina</taxon>
        <taxon>Leotiomycetes</taxon>
        <taxon>Leotiomycetes incertae sedis</taxon>
        <taxon>Myxotrichaceae</taxon>
        <taxon>Oidiodendron</taxon>
    </lineage>
</organism>